<feature type="domain" description="Integrase catalytic" evidence="3">
    <location>
        <begin position="220"/>
        <end position="383"/>
    </location>
</feature>
<dbReference type="PANTHER" id="PTHR10948:SF23">
    <property type="entry name" value="TRANSPOSASE INSI FOR INSERTION SEQUENCE ELEMENT IS30A-RELATED"/>
    <property type="match status" value="1"/>
</dbReference>
<organism evidence="4 5">
    <name type="scientific">Nocardioides astragali</name>
    <dbReference type="NCBI Taxonomy" id="1776736"/>
    <lineage>
        <taxon>Bacteria</taxon>
        <taxon>Bacillati</taxon>
        <taxon>Actinomycetota</taxon>
        <taxon>Actinomycetes</taxon>
        <taxon>Propionibacteriales</taxon>
        <taxon>Nocardioidaceae</taxon>
        <taxon>Nocardioides</taxon>
    </lineage>
</organism>
<accession>A0ABW2N4C0</accession>
<reference evidence="5" key="1">
    <citation type="journal article" date="2019" name="Int. J. Syst. Evol. Microbiol.">
        <title>The Global Catalogue of Microorganisms (GCM) 10K type strain sequencing project: providing services to taxonomists for standard genome sequencing and annotation.</title>
        <authorList>
            <consortium name="The Broad Institute Genomics Platform"/>
            <consortium name="The Broad Institute Genome Sequencing Center for Infectious Disease"/>
            <person name="Wu L."/>
            <person name="Ma J."/>
        </authorList>
    </citation>
    <scope>NUCLEOTIDE SEQUENCE [LARGE SCALE GENOMIC DNA]</scope>
    <source>
        <strain evidence="5">FCH27</strain>
    </source>
</reference>
<sequence length="384" mass="42787">MGHGDYERLTPEATDQVWLRLRAGQAAKPTARELGLCTGTVRAYLLRCGGIRPEPRRRAPGRLSLAEREEISRGLAAGQSIRMIAAALGRSPSTVSREVNANGGTRRYRAARADVAAWARATRPKPCKLADNPALRAIVEEKLQRRWSPQQIAGWLKINYPDSPEMQVSHESIYRTLYVQSRGALRKELTAYLRTGRVIRRPKGVRLPDGRGGRPNTLHISERPPEAEDRAVPGHWEGDLVFGKGMSPVATLVERSTRFLMLVALPDGNHKADVVADALAAAVTTLPTQLARSLTWDLGHEMAEHQRFTTATGIQVYFCDPKSPWQRGSNENTNGLLRQYLPRRVDFRTLTQADFDAIAQELNERPRQTLGFKTPSQALAEVLR</sequence>
<evidence type="ECO:0000313" key="5">
    <source>
        <dbReference type="Proteomes" id="UP001596524"/>
    </source>
</evidence>
<keyword evidence="1" id="KW-0233">DNA recombination</keyword>
<dbReference type="RefSeq" id="WP_255888179.1">
    <property type="nucleotide sequence ID" value="NZ_JAFMZM010000001.1"/>
</dbReference>
<dbReference type="InterPro" id="IPR012337">
    <property type="entry name" value="RNaseH-like_sf"/>
</dbReference>
<dbReference type="SUPFAM" id="SSF53098">
    <property type="entry name" value="Ribonuclease H-like"/>
    <property type="match status" value="1"/>
</dbReference>
<feature type="region of interest" description="Disordered" evidence="2">
    <location>
        <begin position="203"/>
        <end position="230"/>
    </location>
</feature>
<dbReference type="InterPro" id="IPR001584">
    <property type="entry name" value="Integrase_cat-core"/>
</dbReference>
<dbReference type="Pfam" id="PF13936">
    <property type="entry name" value="HTH_38"/>
    <property type="match status" value="1"/>
</dbReference>
<name>A0ABW2N4C0_9ACTN</name>
<evidence type="ECO:0000256" key="1">
    <source>
        <dbReference type="ARBA" id="ARBA00023172"/>
    </source>
</evidence>
<protein>
    <submittedName>
        <fullName evidence="4">IS30 family transposase</fullName>
    </submittedName>
</protein>
<dbReference type="PROSITE" id="PS50994">
    <property type="entry name" value="INTEGRASE"/>
    <property type="match status" value="1"/>
</dbReference>
<evidence type="ECO:0000259" key="3">
    <source>
        <dbReference type="PROSITE" id="PS50994"/>
    </source>
</evidence>
<dbReference type="EMBL" id="JBHTCH010000014">
    <property type="protein sequence ID" value="MFC7361314.1"/>
    <property type="molecule type" value="Genomic_DNA"/>
</dbReference>
<dbReference type="Pfam" id="PF00665">
    <property type="entry name" value="rve"/>
    <property type="match status" value="1"/>
</dbReference>
<evidence type="ECO:0000256" key="2">
    <source>
        <dbReference type="SAM" id="MobiDB-lite"/>
    </source>
</evidence>
<comment type="caution">
    <text evidence="4">The sequence shown here is derived from an EMBL/GenBank/DDBJ whole genome shotgun (WGS) entry which is preliminary data.</text>
</comment>
<feature type="compositionally biased region" description="Basic and acidic residues" evidence="2">
    <location>
        <begin position="220"/>
        <end position="230"/>
    </location>
</feature>
<evidence type="ECO:0000313" key="4">
    <source>
        <dbReference type="EMBL" id="MFC7361314.1"/>
    </source>
</evidence>
<dbReference type="InterPro" id="IPR036397">
    <property type="entry name" value="RNaseH_sf"/>
</dbReference>
<gene>
    <name evidence="4" type="ORF">ACFQO6_13630</name>
</gene>
<dbReference type="InterPro" id="IPR053392">
    <property type="entry name" value="Transposase_IS30-like"/>
</dbReference>
<dbReference type="InterPro" id="IPR025246">
    <property type="entry name" value="IS30-like_HTH"/>
</dbReference>
<dbReference type="Gene3D" id="3.30.420.10">
    <property type="entry name" value="Ribonuclease H-like superfamily/Ribonuclease H"/>
    <property type="match status" value="1"/>
</dbReference>
<dbReference type="InterPro" id="IPR051917">
    <property type="entry name" value="Transposase-Integrase"/>
</dbReference>
<proteinExistence type="predicted"/>
<dbReference type="Proteomes" id="UP001596524">
    <property type="component" value="Unassembled WGS sequence"/>
</dbReference>
<keyword evidence="5" id="KW-1185">Reference proteome</keyword>
<dbReference type="PANTHER" id="PTHR10948">
    <property type="entry name" value="TRANSPOSASE"/>
    <property type="match status" value="1"/>
</dbReference>
<dbReference type="NCBIfam" id="NF033563">
    <property type="entry name" value="transpos_IS30"/>
    <property type="match status" value="1"/>
</dbReference>